<evidence type="ECO:0000256" key="3">
    <source>
        <dbReference type="SAM" id="SignalP"/>
    </source>
</evidence>
<evidence type="ECO:0000256" key="2">
    <source>
        <dbReference type="SAM" id="MobiDB-lite"/>
    </source>
</evidence>
<comment type="caution">
    <text evidence="5">The sequence shown here is derived from an EMBL/GenBank/DDBJ whole genome shotgun (WGS) entry which is preliminary data.</text>
</comment>
<proteinExistence type="predicted"/>
<feature type="domain" description="Alkaline proteinase inhibitor/ Outer membrane lipoprotein Omp19" evidence="4">
    <location>
        <begin position="78"/>
        <end position="170"/>
    </location>
</feature>
<gene>
    <name evidence="5" type="ORF">GCM10008942_27580</name>
</gene>
<dbReference type="InterPro" id="IPR016085">
    <property type="entry name" value="Protease_inh_B-barrel_dom"/>
</dbReference>
<keyword evidence="6" id="KW-1185">Reference proteome</keyword>
<dbReference type="Pfam" id="PF02974">
    <property type="entry name" value="Inh"/>
    <property type="match status" value="1"/>
</dbReference>
<sequence length="171" mass="17766">MRIAFIAALVACAVPAMAQGIGGSSQQATTTTETTTTKTQSGDTTTTTTTTRSETTSAGGGFTLGNMFGHPPAPSAPTYESLGGQWKIGEAAGNKICDLTLESKKFISNYGARTSIGCPDGMFGVSSWLLLGDEVRLMSPGGSVLAKLHPGPNGRWRGKTEQGLEIFMARD</sequence>
<feature type="region of interest" description="Disordered" evidence="2">
    <location>
        <begin position="21"/>
        <end position="61"/>
    </location>
</feature>
<dbReference type="InterPro" id="IPR021140">
    <property type="entry name" value="Inh/Omp19"/>
</dbReference>
<evidence type="ECO:0000259" key="4">
    <source>
        <dbReference type="Pfam" id="PF02974"/>
    </source>
</evidence>
<feature type="chain" id="PRO_5045940337" description="Alkaline proteinase inhibitor/ Outer membrane lipoprotein Omp19 domain-containing protein" evidence="3">
    <location>
        <begin position="19"/>
        <end position="171"/>
    </location>
</feature>
<dbReference type="EMBL" id="BAAADD010000007">
    <property type="protein sequence ID" value="GAA0577197.1"/>
    <property type="molecule type" value="Genomic_DNA"/>
</dbReference>
<dbReference type="Gene3D" id="2.40.128.10">
    <property type="match status" value="1"/>
</dbReference>
<organism evidence="5 6">
    <name type="scientific">Rhizomicrobium electricum</name>
    <dbReference type="NCBI Taxonomy" id="480070"/>
    <lineage>
        <taxon>Bacteria</taxon>
        <taxon>Pseudomonadati</taxon>
        <taxon>Pseudomonadota</taxon>
        <taxon>Alphaproteobacteria</taxon>
        <taxon>Micropepsales</taxon>
        <taxon>Micropepsaceae</taxon>
        <taxon>Rhizomicrobium</taxon>
    </lineage>
</organism>
<evidence type="ECO:0000313" key="5">
    <source>
        <dbReference type="EMBL" id="GAA0577197.1"/>
    </source>
</evidence>
<evidence type="ECO:0000256" key="1">
    <source>
        <dbReference type="ARBA" id="ARBA00022729"/>
    </source>
</evidence>
<feature type="compositionally biased region" description="Low complexity" evidence="2">
    <location>
        <begin position="21"/>
        <end position="57"/>
    </location>
</feature>
<evidence type="ECO:0000313" key="6">
    <source>
        <dbReference type="Proteomes" id="UP001499951"/>
    </source>
</evidence>
<dbReference type="SUPFAM" id="SSF50882">
    <property type="entry name" value="beta-Barrel protease inhibitors"/>
    <property type="match status" value="1"/>
</dbReference>
<name>A0ABN1EXR2_9PROT</name>
<feature type="signal peptide" evidence="3">
    <location>
        <begin position="1"/>
        <end position="18"/>
    </location>
</feature>
<accession>A0ABN1EXR2</accession>
<dbReference type="RefSeq" id="WP_166936280.1">
    <property type="nucleotide sequence ID" value="NZ_BAAADD010000007.1"/>
</dbReference>
<reference evidence="5 6" key="1">
    <citation type="journal article" date="2019" name="Int. J. Syst. Evol. Microbiol.">
        <title>The Global Catalogue of Microorganisms (GCM) 10K type strain sequencing project: providing services to taxonomists for standard genome sequencing and annotation.</title>
        <authorList>
            <consortium name="The Broad Institute Genomics Platform"/>
            <consortium name="The Broad Institute Genome Sequencing Center for Infectious Disease"/>
            <person name="Wu L."/>
            <person name="Ma J."/>
        </authorList>
    </citation>
    <scope>NUCLEOTIDE SEQUENCE [LARGE SCALE GENOMIC DNA]</scope>
    <source>
        <strain evidence="5 6">JCM 15089</strain>
    </source>
</reference>
<keyword evidence="1 3" id="KW-0732">Signal</keyword>
<protein>
    <recommendedName>
        <fullName evidence="4">Alkaline proteinase inhibitor/ Outer membrane lipoprotein Omp19 domain-containing protein</fullName>
    </recommendedName>
</protein>
<dbReference type="Proteomes" id="UP001499951">
    <property type="component" value="Unassembled WGS sequence"/>
</dbReference>